<proteinExistence type="predicted"/>
<dbReference type="AlphaFoldDB" id="X1C915"/>
<evidence type="ECO:0000313" key="1">
    <source>
        <dbReference type="EMBL" id="GAH04566.1"/>
    </source>
</evidence>
<comment type="caution">
    <text evidence="1">The sequence shown here is derived from an EMBL/GenBank/DDBJ whole genome shotgun (WGS) entry which is preliminary data.</text>
</comment>
<sequence length="165" mass="19160">QAQGMAKLIRGIENVAVMGILFSFLARYQELAYKLVFQSMLIRNKEQPDPKDVWFAMSILENCLFSLAYFLEHNSWRQQFKSDKFNKKELKELYLVIDAHSGTAQAGKLIVAMCSTWRKSKPTTIAKLKDFCEIGVLERVQEKGAKEVYYKIPEHMRVAFNNDKQ</sequence>
<accession>X1C915</accession>
<feature type="non-terminal residue" evidence="1">
    <location>
        <position position="1"/>
    </location>
</feature>
<name>X1C915_9ZZZZ</name>
<gene>
    <name evidence="1" type="ORF">S01H4_40211</name>
</gene>
<evidence type="ECO:0008006" key="2">
    <source>
        <dbReference type="Google" id="ProtNLM"/>
    </source>
</evidence>
<reference evidence="1" key="1">
    <citation type="journal article" date="2014" name="Front. Microbiol.">
        <title>High frequency of phylogenetically diverse reductive dehalogenase-homologous genes in deep subseafloor sedimentary metagenomes.</title>
        <authorList>
            <person name="Kawai M."/>
            <person name="Futagami T."/>
            <person name="Toyoda A."/>
            <person name="Takaki Y."/>
            <person name="Nishi S."/>
            <person name="Hori S."/>
            <person name="Arai W."/>
            <person name="Tsubouchi T."/>
            <person name="Morono Y."/>
            <person name="Uchiyama I."/>
            <person name="Ito T."/>
            <person name="Fujiyama A."/>
            <person name="Inagaki F."/>
            <person name="Takami H."/>
        </authorList>
    </citation>
    <scope>NUCLEOTIDE SEQUENCE</scope>
    <source>
        <strain evidence="1">Expedition CK06-06</strain>
    </source>
</reference>
<protein>
    <recommendedName>
        <fullName evidence="2">DUF3987 domain-containing protein</fullName>
    </recommendedName>
</protein>
<organism evidence="1">
    <name type="scientific">marine sediment metagenome</name>
    <dbReference type="NCBI Taxonomy" id="412755"/>
    <lineage>
        <taxon>unclassified sequences</taxon>
        <taxon>metagenomes</taxon>
        <taxon>ecological metagenomes</taxon>
    </lineage>
</organism>
<dbReference type="EMBL" id="BART01021871">
    <property type="protein sequence ID" value="GAH04566.1"/>
    <property type="molecule type" value="Genomic_DNA"/>
</dbReference>